<feature type="transmembrane region" description="Helical" evidence="1">
    <location>
        <begin position="118"/>
        <end position="151"/>
    </location>
</feature>
<feature type="transmembrane region" description="Helical" evidence="1">
    <location>
        <begin position="63"/>
        <end position="82"/>
    </location>
</feature>
<keyword evidence="1" id="KW-0472">Membrane</keyword>
<reference evidence="2 3" key="1">
    <citation type="submission" date="2023-04" db="EMBL/GenBank/DDBJ databases">
        <title>Genome Encyclopedia of Bacteria and Archaea VI: Functional Genomics of Type Strains.</title>
        <authorList>
            <person name="Whitman W."/>
        </authorList>
    </citation>
    <scope>NUCLEOTIDE SEQUENCE [LARGE SCALE GENOMIC DNA]</scope>
    <source>
        <strain evidence="2 3">SG_E_30_P1</strain>
    </source>
</reference>
<gene>
    <name evidence="2" type="ORF">M2152_001923</name>
</gene>
<evidence type="ECO:0000256" key="1">
    <source>
        <dbReference type="SAM" id="Phobius"/>
    </source>
</evidence>
<accession>A0ABT6KP20</accession>
<keyword evidence="1" id="KW-0812">Transmembrane</keyword>
<evidence type="ECO:0000313" key="2">
    <source>
        <dbReference type="EMBL" id="MDH6181741.1"/>
    </source>
</evidence>
<evidence type="ECO:0000313" key="3">
    <source>
        <dbReference type="Proteomes" id="UP001160142"/>
    </source>
</evidence>
<dbReference type="Proteomes" id="UP001160142">
    <property type="component" value="Unassembled WGS sequence"/>
</dbReference>
<keyword evidence="3" id="KW-1185">Reference proteome</keyword>
<keyword evidence="1" id="KW-1133">Transmembrane helix</keyword>
<dbReference type="EMBL" id="JARXVQ010000001">
    <property type="protein sequence ID" value="MDH6181741.1"/>
    <property type="molecule type" value="Genomic_DNA"/>
</dbReference>
<feature type="transmembrane region" description="Helical" evidence="1">
    <location>
        <begin position="35"/>
        <end position="56"/>
    </location>
</feature>
<proteinExistence type="predicted"/>
<feature type="transmembrane region" description="Helical" evidence="1">
    <location>
        <begin position="7"/>
        <end position="29"/>
    </location>
</feature>
<name>A0ABT6KP20_9MICO</name>
<organism evidence="2 3">
    <name type="scientific">Antiquaquibacter oligotrophicus</name>
    <dbReference type="NCBI Taxonomy" id="2880260"/>
    <lineage>
        <taxon>Bacteria</taxon>
        <taxon>Bacillati</taxon>
        <taxon>Actinomycetota</taxon>
        <taxon>Actinomycetes</taxon>
        <taxon>Micrococcales</taxon>
        <taxon>Microbacteriaceae</taxon>
        <taxon>Antiquaquibacter</taxon>
    </lineage>
</organism>
<feature type="transmembrane region" description="Helical" evidence="1">
    <location>
        <begin position="94"/>
        <end position="111"/>
    </location>
</feature>
<sequence length="351" mass="37893">MNIGVPRYIIVGVAALFSAYHLVLATYTIDIPRNPVPVFVAMGLYAVATIISLLPLGPTRMPIWMAAFNFAIVVAITLLVSTEIDFNRPGGTGYATWYVAASGTLLTITSTRQRHTFAWLGIGFLVAQSAVLVGPGLFALGIVGSASWVAVSHVLSRGLAKASKDAHRFALAEREATDWQAAQEAHVYERQFRLGQTSAMALGMLRQIQESGGELTDAQRQECLHLEGAIRDEIRGRKLLNDAVREEVMAARRRGATVTLLDEGGIDDLSEEDLERVLDRLALAIHDTNADKIIARTVPEGSDVAVTVVGLHTVADGDAVALGQDSLEEDEVDLWLEIPRTTERVAVASAN</sequence>
<comment type="caution">
    <text evidence="2">The sequence shown here is derived from an EMBL/GenBank/DDBJ whole genome shotgun (WGS) entry which is preliminary data.</text>
</comment>
<protein>
    <submittedName>
        <fullName evidence="2">Uncharacterized protein</fullName>
    </submittedName>
</protein>
<dbReference type="RefSeq" id="WP_322134045.1">
    <property type="nucleotide sequence ID" value="NZ_CP085036.1"/>
</dbReference>